<feature type="signal peptide" evidence="1">
    <location>
        <begin position="1"/>
        <end position="21"/>
    </location>
</feature>
<accession>A0A1H5V082</accession>
<keyword evidence="1" id="KW-0732">Signal</keyword>
<evidence type="ECO:0000313" key="2">
    <source>
        <dbReference type="EMBL" id="SEF80832.1"/>
    </source>
</evidence>
<dbReference type="RefSeq" id="WP_103912958.1">
    <property type="nucleotide sequence ID" value="NZ_FNUS01000001.1"/>
</dbReference>
<protein>
    <submittedName>
        <fullName evidence="2">Uncharacterized protein</fullName>
    </submittedName>
</protein>
<keyword evidence="3" id="KW-1185">Reference proteome</keyword>
<name>A0A1H5V082_9FLAO</name>
<reference evidence="3" key="1">
    <citation type="submission" date="2016-10" db="EMBL/GenBank/DDBJ databases">
        <authorList>
            <person name="Varghese N."/>
            <person name="Submissions S."/>
        </authorList>
    </citation>
    <scope>NUCLEOTIDE SEQUENCE [LARGE SCALE GENOMIC DNA]</scope>
    <source>
        <strain evidence="3">DSM 21580</strain>
    </source>
</reference>
<dbReference type="EMBL" id="FNUS01000001">
    <property type="protein sequence ID" value="SEF80832.1"/>
    <property type="molecule type" value="Genomic_DNA"/>
</dbReference>
<sequence length="87" mass="9205">MKKVLLLAAFGVAGMISAKSAEICTSTLLNISGEEIVATECNTQSSQDEDGDNVSVTCCRTTYQEAYDCAAAKLRKACGLEEDPGQH</sequence>
<proteinExistence type="predicted"/>
<dbReference type="OrthoDB" id="1264151at2"/>
<evidence type="ECO:0000313" key="3">
    <source>
        <dbReference type="Proteomes" id="UP000236738"/>
    </source>
</evidence>
<organism evidence="2 3">
    <name type="scientific">Halpernia humi</name>
    <dbReference type="NCBI Taxonomy" id="493375"/>
    <lineage>
        <taxon>Bacteria</taxon>
        <taxon>Pseudomonadati</taxon>
        <taxon>Bacteroidota</taxon>
        <taxon>Flavobacteriia</taxon>
        <taxon>Flavobacteriales</taxon>
        <taxon>Weeksellaceae</taxon>
        <taxon>Chryseobacterium group</taxon>
        <taxon>Halpernia</taxon>
    </lineage>
</organism>
<dbReference type="AlphaFoldDB" id="A0A1H5V082"/>
<feature type="chain" id="PRO_5009286759" evidence="1">
    <location>
        <begin position="22"/>
        <end position="87"/>
    </location>
</feature>
<evidence type="ECO:0000256" key="1">
    <source>
        <dbReference type="SAM" id="SignalP"/>
    </source>
</evidence>
<gene>
    <name evidence="2" type="ORF">SAMN05421847_0993</name>
</gene>
<dbReference type="Proteomes" id="UP000236738">
    <property type="component" value="Unassembled WGS sequence"/>
</dbReference>